<keyword evidence="3" id="KW-0804">Transcription</keyword>
<organism evidence="6 7">
    <name type="scientific">Horticoccus luteus</name>
    <dbReference type="NCBI Taxonomy" id="2862869"/>
    <lineage>
        <taxon>Bacteria</taxon>
        <taxon>Pseudomonadati</taxon>
        <taxon>Verrucomicrobiota</taxon>
        <taxon>Opitutia</taxon>
        <taxon>Opitutales</taxon>
        <taxon>Opitutaceae</taxon>
        <taxon>Horticoccus</taxon>
    </lineage>
</organism>
<dbReference type="EMBL" id="CP080507">
    <property type="protein sequence ID" value="QYM78883.1"/>
    <property type="molecule type" value="Genomic_DNA"/>
</dbReference>
<dbReference type="PRINTS" id="PR00032">
    <property type="entry name" value="HTHARAC"/>
</dbReference>
<feature type="compositionally biased region" description="Low complexity" evidence="4">
    <location>
        <begin position="309"/>
        <end position="321"/>
    </location>
</feature>
<name>A0A8F9TV65_9BACT</name>
<evidence type="ECO:0000256" key="4">
    <source>
        <dbReference type="SAM" id="MobiDB-lite"/>
    </source>
</evidence>
<dbReference type="InterPro" id="IPR014710">
    <property type="entry name" value="RmlC-like_jellyroll"/>
</dbReference>
<dbReference type="RefSeq" id="WP_220162023.1">
    <property type="nucleotide sequence ID" value="NZ_CP080507.1"/>
</dbReference>
<keyword evidence="1" id="KW-0805">Transcription regulation</keyword>
<dbReference type="SUPFAM" id="SSF51215">
    <property type="entry name" value="Regulatory protein AraC"/>
    <property type="match status" value="1"/>
</dbReference>
<dbReference type="GO" id="GO:0043565">
    <property type="term" value="F:sequence-specific DNA binding"/>
    <property type="evidence" value="ECO:0007669"/>
    <property type="project" value="InterPro"/>
</dbReference>
<dbReference type="PANTHER" id="PTHR43280">
    <property type="entry name" value="ARAC-FAMILY TRANSCRIPTIONAL REGULATOR"/>
    <property type="match status" value="1"/>
</dbReference>
<accession>A0A8F9TV65</accession>
<dbReference type="SMART" id="SM00342">
    <property type="entry name" value="HTH_ARAC"/>
    <property type="match status" value="1"/>
</dbReference>
<sequence length="327" mass="35640">MPSPARRSPPTPRADAEFHPALAAKVRRLANPVDLFSGAKLENILLAQNVVLFKRTSVAELKPQGVTHNYHHRFELVIPLRQPGRIHVDGADYALAPGHAFLIFPHQFHHYLDLADGALTWLFITFELTNPALVQPLRNAPRALGAADAAALEELLDAQLAAATDANRDFEVIIRVSSLLQRLLGAPVARDARSGEPAKAKVQGEILQSINRYVRAHINEPLTIADLAKHTGYSISHLRAVFRRELGVSLGGYMRDSRLSLGTSLLAAPGRESIERIAQACGFASIFAFSRAFKRAMGVSPREYRKSLPPASAAATASKSPAARRRA</sequence>
<keyword evidence="7" id="KW-1185">Reference proteome</keyword>
<dbReference type="PROSITE" id="PS01124">
    <property type="entry name" value="HTH_ARAC_FAMILY_2"/>
    <property type="match status" value="1"/>
</dbReference>
<evidence type="ECO:0000256" key="2">
    <source>
        <dbReference type="ARBA" id="ARBA00023125"/>
    </source>
</evidence>
<keyword evidence="2" id="KW-0238">DNA-binding</keyword>
<gene>
    <name evidence="6" type="ORF">K0B96_16500</name>
</gene>
<reference evidence="6" key="1">
    <citation type="submission" date="2021-08" db="EMBL/GenBank/DDBJ databases">
        <title>Genome of a novel bacterium of the phylum Verrucomicrobia, Oleiharenicola sp. KSB-15.</title>
        <authorList>
            <person name="Chung J.-H."/>
            <person name="Ahn J.-H."/>
            <person name="Yoon Y."/>
            <person name="Kim D.-Y."/>
            <person name="An S.-H."/>
            <person name="Park I."/>
            <person name="Yeon J."/>
        </authorList>
    </citation>
    <scope>NUCLEOTIDE SEQUENCE</scope>
    <source>
        <strain evidence="6">KSB-15</strain>
    </source>
</reference>
<dbReference type="InterPro" id="IPR018060">
    <property type="entry name" value="HTH_AraC"/>
</dbReference>
<dbReference type="InterPro" id="IPR020449">
    <property type="entry name" value="Tscrpt_reg_AraC-type_HTH"/>
</dbReference>
<dbReference type="GO" id="GO:0003700">
    <property type="term" value="F:DNA-binding transcription factor activity"/>
    <property type="evidence" value="ECO:0007669"/>
    <property type="project" value="InterPro"/>
</dbReference>
<dbReference type="InterPro" id="IPR037923">
    <property type="entry name" value="HTH-like"/>
</dbReference>
<evidence type="ECO:0000256" key="3">
    <source>
        <dbReference type="ARBA" id="ARBA00023163"/>
    </source>
</evidence>
<evidence type="ECO:0000313" key="7">
    <source>
        <dbReference type="Proteomes" id="UP000825051"/>
    </source>
</evidence>
<dbReference type="SUPFAM" id="SSF46689">
    <property type="entry name" value="Homeodomain-like"/>
    <property type="match status" value="2"/>
</dbReference>
<dbReference type="Gene3D" id="2.60.120.10">
    <property type="entry name" value="Jelly Rolls"/>
    <property type="match status" value="1"/>
</dbReference>
<feature type="region of interest" description="Disordered" evidence="4">
    <location>
        <begin position="304"/>
        <end position="327"/>
    </location>
</feature>
<dbReference type="InterPro" id="IPR018062">
    <property type="entry name" value="HTH_AraC-typ_CS"/>
</dbReference>
<protein>
    <submittedName>
        <fullName evidence="6">AraC family transcriptional regulator</fullName>
    </submittedName>
</protein>
<dbReference type="InterPro" id="IPR009057">
    <property type="entry name" value="Homeodomain-like_sf"/>
</dbReference>
<dbReference type="Proteomes" id="UP000825051">
    <property type="component" value="Chromosome"/>
</dbReference>
<evidence type="ECO:0000313" key="6">
    <source>
        <dbReference type="EMBL" id="QYM78883.1"/>
    </source>
</evidence>
<evidence type="ECO:0000259" key="5">
    <source>
        <dbReference type="PROSITE" id="PS01124"/>
    </source>
</evidence>
<proteinExistence type="predicted"/>
<dbReference type="AlphaFoldDB" id="A0A8F9TV65"/>
<dbReference type="Gene3D" id="1.10.10.60">
    <property type="entry name" value="Homeodomain-like"/>
    <property type="match status" value="2"/>
</dbReference>
<dbReference type="PROSITE" id="PS00041">
    <property type="entry name" value="HTH_ARAC_FAMILY_1"/>
    <property type="match status" value="1"/>
</dbReference>
<dbReference type="PANTHER" id="PTHR43280:SF31">
    <property type="entry name" value="TRANSCRIPTIONAL REGULATORY PROTEIN"/>
    <property type="match status" value="1"/>
</dbReference>
<dbReference type="KEGG" id="ole:K0B96_16500"/>
<evidence type="ECO:0000256" key="1">
    <source>
        <dbReference type="ARBA" id="ARBA00023015"/>
    </source>
</evidence>
<feature type="domain" description="HTH araC/xylS-type" evidence="5">
    <location>
        <begin position="208"/>
        <end position="307"/>
    </location>
</feature>
<dbReference type="Pfam" id="PF12833">
    <property type="entry name" value="HTH_18"/>
    <property type="match status" value="1"/>
</dbReference>